<dbReference type="Gene3D" id="3.30.740.10">
    <property type="entry name" value="Protein Inhibitor Of Neuronal Nitric Oxide Synthase"/>
    <property type="match status" value="1"/>
</dbReference>
<dbReference type="SMART" id="SM01375">
    <property type="entry name" value="Dynein_light"/>
    <property type="match status" value="1"/>
</dbReference>
<keyword evidence="1" id="KW-0493">Microtubule</keyword>
<sequence length="94" mass="10505">MLEGKALVEDTDMPMKMQAQAMESAYQALDLYDVVDCRSIAAHIKKDFDKIYGGGWQCVVGSNFGCFFTHTKGTFIYFTLETLNFLIFKGASSP</sequence>
<dbReference type="InterPro" id="IPR037177">
    <property type="entry name" value="DLC_sf"/>
</dbReference>
<comment type="subcellular location">
    <subcellularLocation>
        <location evidence="1">Cytoplasm</location>
        <location evidence="1">Cytoskeleton</location>
    </subcellularLocation>
</comment>
<dbReference type="GO" id="GO:0045505">
    <property type="term" value="F:dynein intermediate chain binding"/>
    <property type="evidence" value="ECO:0007669"/>
    <property type="project" value="TreeGrafter"/>
</dbReference>
<gene>
    <name evidence="2" type="ORF">OLC1_LOCUS20979</name>
</gene>
<dbReference type="PANTHER" id="PTHR11886:SF78">
    <property type="entry name" value="DYNEIN LIGHT CHAIN"/>
    <property type="match status" value="1"/>
</dbReference>
<comment type="similarity">
    <text evidence="1">Belongs to the dynein light chain family.</text>
</comment>
<dbReference type="AlphaFoldDB" id="A0AAV1E3W3"/>
<evidence type="ECO:0000313" key="3">
    <source>
        <dbReference type="Proteomes" id="UP001161247"/>
    </source>
</evidence>
<reference evidence="2" key="1">
    <citation type="submission" date="2023-03" db="EMBL/GenBank/DDBJ databases">
        <authorList>
            <person name="Julca I."/>
        </authorList>
    </citation>
    <scope>NUCLEOTIDE SEQUENCE</scope>
</reference>
<dbReference type="Pfam" id="PF01221">
    <property type="entry name" value="Dynein_light"/>
    <property type="match status" value="1"/>
</dbReference>
<keyword evidence="1" id="KW-0243">Dynein</keyword>
<keyword evidence="1" id="KW-0505">Motor protein</keyword>
<dbReference type="FunFam" id="3.30.740.10:FF:000004">
    <property type="entry name" value="Dynein light chain"/>
    <property type="match status" value="1"/>
</dbReference>
<accession>A0AAV1E3W3</accession>
<evidence type="ECO:0000313" key="2">
    <source>
        <dbReference type="EMBL" id="CAI9114137.1"/>
    </source>
</evidence>
<dbReference type="PANTHER" id="PTHR11886">
    <property type="entry name" value="DYNEIN LIGHT CHAIN"/>
    <property type="match status" value="1"/>
</dbReference>
<dbReference type="GO" id="GO:0005868">
    <property type="term" value="C:cytoplasmic dynein complex"/>
    <property type="evidence" value="ECO:0007669"/>
    <property type="project" value="TreeGrafter"/>
</dbReference>
<dbReference type="EMBL" id="OX459124">
    <property type="protein sequence ID" value="CAI9114137.1"/>
    <property type="molecule type" value="Genomic_DNA"/>
</dbReference>
<dbReference type="SUPFAM" id="SSF54648">
    <property type="entry name" value="DLC"/>
    <property type="match status" value="1"/>
</dbReference>
<dbReference type="Proteomes" id="UP001161247">
    <property type="component" value="Chromosome 7"/>
</dbReference>
<evidence type="ECO:0000256" key="1">
    <source>
        <dbReference type="RuleBase" id="RU365010"/>
    </source>
</evidence>
<keyword evidence="1" id="KW-0963">Cytoplasm</keyword>
<proteinExistence type="inferred from homology"/>
<dbReference type="InterPro" id="IPR001372">
    <property type="entry name" value="Dynein_light_chain_typ-1/2"/>
</dbReference>
<organism evidence="2 3">
    <name type="scientific">Oldenlandia corymbosa var. corymbosa</name>
    <dbReference type="NCBI Taxonomy" id="529605"/>
    <lineage>
        <taxon>Eukaryota</taxon>
        <taxon>Viridiplantae</taxon>
        <taxon>Streptophyta</taxon>
        <taxon>Embryophyta</taxon>
        <taxon>Tracheophyta</taxon>
        <taxon>Spermatophyta</taxon>
        <taxon>Magnoliopsida</taxon>
        <taxon>eudicotyledons</taxon>
        <taxon>Gunneridae</taxon>
        <taxon>Pentapetalae</taxon>
        <taxon>asterids</taxon>
        <taxon>lamiids</taxon>
        <taxon>Gentianales</taxon>
        <taxon>Rubiaceae</taxon>
        <taxon>Rubioideae</taxon>
        <taxon>Spermacoceae</taxon>
        <taxon>Hedyotis-Oldenlandia complex</taxon>
        <taxon>Oldenlandia</taxon>
    </lineage>
</organism>
<name>A0AAV1E3W3_OLDCO</name>
<keyword evidence="3" id="KW-1185">Reference proteome</keyword>
<keyword evidence="1" id="KW-0206">Cytoskeleton</keyword>
<dbReference type="GO" id="GO:0005874">
    <property type="term" value="C:microtubule"/>
    <property type="evidence" value="ECO:0007669"/>
    <property type="project" value="UniProtKB-KW"/>
</dbReference>
<protein>
    <recommendedName>
        <fullName evidence="1">Dynein light chain</fullName>
    </recommendedName>
</protein>
<dbReference type="GO" id="GO:0007017">
    <property type="term" value="P:microtubule-based process"/>
    <property type="evidence" value="ECO:0007669"/>
    <property type="project" value="InterPro"/>
</dbReference>